<sequence>MKKLTTFLYASATVALALAVQPLAAQSQKSTHATYALTHASIETVTKGVIQDGTVVISNGKITAVGTSVTVPAGAEVIDCRGRWIYPGMIDANTKLGLSEVASDPRTRDFNEVGDIVPQMRALTAVNPNSVLIPVTRVSGVTTVIATPEGDLMPGTAALINLHGYTPDQMFAGFEGVVIIWPHSGRRGGFDKRTDEEIKREYDKRINKLSEAWQKAGEYHKIDSALQSKGVNYYPEMQALLPVVRGERPFIIQVDVAKDILNALTWVREKKVKKVILSGVSEGWRVAAEIAKANIPVIAGPVLAVPTRDYDRYDKAYANPGLLHKAGVKVALGTTDDRGNVRNLPYHAGYAAAYGLGREQALKAVTIVPAEIFGVADKLGSIEVGKNATLLISDGDPFETKTTIHQVFIDGWKIPMKSRQTELYDEFLQRTPGVTKQ</sequence>
<dbReference type="InterPro" id="IPR032466">
    <property type="entry name" value="Metal_Hydrolase"/>
</dbReference>
<dbReference type="GO" id="GO:0016810">
    <property type="term" value="F:hydrolase activity, acting on carbon-nitrogen (but not peptide) bonds"/>
    <property type="evidence" value="ECO:0007669"/>
    <property type="project" value="InterPro"/>
</dbReference>
<dbReference type="SUPFAM" id="SSF51338">
    <property type="entry name" value="Composite domain of metallo-dependent hydrolases"/>
    <property type="match status" value="1"/>
</dbReference>
<dbReference type="SUPFAM" id="SSF51556">
    <property type="entry name" value="Metallo-dependent hydrolases"/>
    <property type="match status" value="1"/>
</dbReference>
<evidence type="ECO:0000313" key="3">
    <source>
        <dbReference type="EMBL" id="MBT1710052.1"/>
    </source>
</evidence>
<dbReference type="InterPro" id="IPR011059">
    <property type="entry name" value="Metal-dep_hydrolase_composite"/>
</dbReference>
<comment type="caution">
    <text evidence="3">The sequence shown here is derived from an EMBL/GenBank/DDBJ whole genome shotgun (WGS) entry which is preliminary data.</text>
</comment>
<organism evidence="3 4">
    <name type="scientific">Dawidia cretensis</name>
    <dbReference type="NCBI Taxonomy" id="2782350"/>
    <lineage>
        <taxon>Bacteria</taxon>
        <taxon>Pseudomonadati</taxon>
        <taxon>Bacteroidota</taxon>
        <taxon>Cytophagia</taxon>
        <taxon>Cytophagales</taxon>
        <taxon>Chryseotaleaceae</taxon>
        <taxon>Dawidia</taxon>
    </lineage>
</organism>
<dbReference type="AlphaFoldDB" id="A0AAP2GW33"/>
<evidence type="ECO:0000259" key="2">
    <source>
        <dbReference type="Pfam" id="PF01979"/>
    </source>
</evidence>
<feature type="chain" id="PRO_5042938906" evidence="1">
    <location>
        <begin position="26"/>
        <end position="437"/>
    </location>
</feature>
<evidence type="ECO:0000313" key="4">
    <source>
        <dbReference type="Proteomes" id="UP001319080"/>
    </source>
</evidence>
<gene>
    <name evidence="3" type="ORF">KK062_17535</name>
</gene>
<dbReference type="Proteomes" id="UP001319080">
    <property type="component" value="Unassembled WGS sequence"/>
</dbReference>
<keyword evidence="4" id="KW-1185">Reference proteome</keyword>
<dbReference type="Gene3D" id="3.20.20.140">
    <property type="entry name" value="Metal-dependent hydrolases"/>
    <property type="match status" value="1"/>
</dbReference>
<reference evidence="3 4" key="1">
    <citation type="submission" date="2021-05" db="EMBL/GenBank/DDBJ databases">
        <title>A Polyphasic approach of four new species of the genus Ohtaekwangia: Ohtaekwangia histidinii sp. nov., Ohtaekwangia cretensis sp. nov., Ohtaekwangia indiensis sp. nov., Ohtaekwangia reichenbachii sp. nov. from diverse environment.</title>
        <authorList>
            <person name="Octaviana S."/>
        </authorList>
    </citation>
    <scope>NUCLEOTIDE SEQUENCE [LARGE SCALE GENOMIC DNA]</scope>
    <source>
        <strain evidence="3 4">PWU5</strain>
    </source>
</reference>
<dbReference type="PANTHER" id="PTHR43135:SF3">
    <property type="entry name" value="ALPHA-D-RIBOSE 1-METHYLPHOSPHONATE 5-TRIPHOSPHATE DIPHOSPHATASE"/>
    <property type="match status" value="1"/>
</dbReference>
<accession>A0AAP2GW33</accession>
<keyword evidence="1" id="KW-0732">Signal</keyword>
<evidence type="ECO:0000256" key="1">
    <source>
        <dbReference type="SAM" id="SignalP"/>
    </source>
</evidence>
<protein>
    <submittedName>
        <fullName evidence="3">Amidohydrolase family protein</fullName>
    </submittedName>
</protein>
<dbReference type="PANTHER" id="PTHR43135">
    <property type="entry name" value="ALPHA-D-RIBOSE 1-METHYLPHOSPHONATE 5-TRIPHOSPHATE DIPHOSPHATASE"/>
    <property type="match status" value="1"/>
</dbReference>
<dbReference type="RefSeq" id="WP_254085630.1">
    <property type="nucleotide sequence ID" value="NZ_JAHESE010000019.1"/>
</dbReference>
<dbReference type="Gene3D" id="2.30.40.10">
    <property type="entry name" value="Urease, subunit C, domain 1"/>
    <property type="match status" value="1"/>
</dbReference>
<feature type="domain" description="Amidohydrolase-related" evidence="2">
    <location>
        <begin position="321"/>
        <end position="411"/>
    </location>
</feature>
<dbReference type="InterPro" id="IPR006680">
    <property type="entry name" value="Amidohydro-rel"/>
</dbReference>
<dbReference type="EMBL" id="JAHESE010000019">
    <property type="protein sequence ID" value="MBT1710052.1"/>
    <property type="molecule type" value="Genomic_DNA"/>
</dbReference>
<proteinExistence type="predicted"/>
<dbReference type="InterPro" id="IPR051781">
    <property type="entry name" value="Metallo-dep_Hydrolase"/>
</dbReference>
<feature type="signal peptide" evidence="1">
    <location>
        <begin position="1"/>
        <end position="25"/>
    </location>
</feature>
<name>A0AAP2GW33_9BACT</name>
<dbReference type="Pfam" id="PF01979">
    <property type="entry name" value="Amidohydro_1"/>
    <property type="match status" value="1"/>
</dbReference>